<gene>
    <name evidence="4" type="ORF">RND81_12G054300</name>
</gene>
<proteinExistence type="predicted"/>
<evidence type="ECO:0000259" key="3">
    <source>
        <dbReference type="Pfam" id="PF05617"/>
    </source>
</evidence>
<evidence type="ECO:0000313" key="5">
    <source>
        <dbReference type="Proteomes" id="UP001443914"/>
    </source>
</evidence>
<accession>A0AAW1H3K7</accession>
<feature type="domain" description="Prolamin-like" evidence="3">
    <location>
        <begin position="136"/>
        <end position="208"/>
    </location>
</feature>
<keyword evidence="1 2" id="KW-0732">Signal</keyword>
<feature type="chain" id="PRO_5043441362" description="Prolamin-like domain-containing protein" evidence="2">
    <location>
        <begin position="30"/>
        <end position="216"/>
    </location>
</feature>
<reference evidence="4" key="1">
    <citation type="submission" date="2024-03" db="EMBL/GenBank/DDBJ databases">
        <title>WGS assembly of Saponaria officinalis var. Norfolk2.</title>
        <authorList>
            <person name="Jenkins J."/>
            <person name="Shu S."/>
            <person name="Grimwood J."/>
            <person name="Barry K."/>
            <person name="Goodstein D."/>
            <person name="Schmutz J."/>
            <person name="Leebens-Mack J."/>
            <person name="Osbourn A."/>
        </authorList>
    </citation>
    <scope>NUCLEOTIDE SEQUENCE [LARGE SCALE GENOMIC DNA]</scope>
    <source>
        <strain evidence="4">JIC</strain>
    </source>
</reference>
<dbReference type="PANTHER" id="PTHR31951:SF22">
    <property type="entry name" value="ECA1 GAMETOGENESIS RELATED FAMILY"/>
    <property type="match status" value="1"/>
</dbReference>
<feature type="domain" description="Prolamin-like" evidence="3">
    <location>
        <begin position="46"/>
        <end position="118"/>
    </location>
</feature>
<name>A0AAW1H3K7_SAPOF</name>
<evidence type="ECO:0000256" key="2">
    <source>
        <dbReference type="SAM" id="SignalP"/>
    </source>
</evidence>
<dbReference type="Proteomes" id="UP001443914">
    <property type="component" value="Unassembled WGS sequence"/>
</dbReference>
<feature type="signal peptide" evidence="2">
    <location>
        <begin position="1"/>
        <end position="29"/>
    </location>
</feature>
<dbReference type="PANTHER" id="PTHR31951">
    <property type="entry name" value="BIFUNCTIONAL INHIBITOR/LIPID-TRANSFER PROTEIN/SEED STORAGE 2S ALBUMIN SUPERFAMILY PROTEIN-RELATED"/>
    <property type="match status" value="1"/>
</dbReference>
<organism evidence="4 5">
    <name type="scientific">Saponaria officinalis</name>
    <name type="common">Common soapwort</name>
    <name type="synonym">Lychnis saponaria</name>
    <dbReference type="NCBI Taxonomy" id="3572"/>
    <lineage>
        <taxon>Eukaryota</taxon>
        <taxon>Viridiplantae</taxon>
        <taxon>Streptophyta</taxon>
        <taxon>Embryophyta</taxon>
        <taxon>Tracheophyta</taxon>
        <taxon>Spermatophyta</taxon>
        <taxon>Magnoliopsida</taxon>
        <taxon>eudicotyledons</taxon>
        <taxon>Gunneridae</taxon>
        <taxon>Pentapetalae</taxon>
        <taxon>Caryophyllales</taxon>
        <taxon>Caryophyllaceae</taxon>
        <taxon>Caryophylleae</taxon>
        <taxon>Saponaria</taxon>
    </lineage>
</organism>
<dbReference type="Pfam" id="PF05617">
    <property type="entry name" value="Prolamin_like"/>
    <property type="match status" value="2"/>
</dbReference>
<dbReference type="EMBL" id="JBDFQZ010000012">
    <property type="protein sequence ID" value="KAK9671777.1"/>
    <property type="molecule type" value="Genomic_DNA"/>
</dbReference>
<protein>
    <recommendedName>
        <fullName evidence="3">Prolamin-like domain-containing protein</fullName>
    </recommendedName>
</protein>
<comment type="caution">
    <text evidence="4">The sequence shown here is derived from an EMBL/GenBank/DDBJ whole genome shotgun (WGS) entry which is preliminary data.</text>
</comment>
<dbReference type="AlphaFoldDB" id="A0AAW1H3K7"/>
<keyword evidence="5" id="KW-1185">Reference proteome</keyword>
<sequence>MESKTESSLSLSVTTLLLTLFVMVRQGASNEFGVAQSLARYNELQKCENELGVKCGNNIYQSVFVVGKEVSEECCNHLLTVGKDCHDLLTEVTIVYKRLPRKEAKEIWNKNDKVWEQCKKSGTTAPIPERSNELLKCENGLGKKCGHSIYQHVFESAKGVSEKCCSRLKIVGKDCHDLLTEVTIVYKRLTIKQAREVWSKNDQVWEHCQTTEDVTL</sequence>
<evidence type="ECO:0000256" key="1">
    <source>
        <dbReference type="ARBA" id="ARBA00022729"/>
    </source>
</evidence>
<evidence type="ECO:0000313" key="4">
    <source>
        <dbReference type="EMBL" id="KAK9671777.1"/>
    </source>
</evidence>
<dbReference type="InterPro" id="IPR008502">
    <property type="entry name" value="Prolamin-like"/>
</dbReference>